<dbReference type="AlphaFoldDB" id="A0A6J3H4W3"/>
<keyword evidence="2" id="KW-0472">Membrane</keyword>
<dbReference type="Pfam" id="PF05083">
    <property type="entry name" value="LST1"/>
    <property type="match status" value="1"/>
</dbReference>
<feature type="region of interest" description="Disordered" evidence="1">
    <location>
        <begin position="79"/>
        <end position="134"/>
    </location>
</feature>
<protein>
    <submittedName>
        <fullName evidence="4">Leukocyte-specific transcript 1 protein isoform X1</fullName>
    </submittedName>
</protein>
<feature type="compositionally biased region" description="Basic and acidic residues" evidence="1">
    <location>
        <begin position="108"/>
        <end position="123"/>
    </location>
</feature>
<accession>A0A6J3H4W3</accession>
<proteinExistence type="predicted"/>
<dbReference type="RefSeq" id="XP_032125020.1">
    <property type="nucleotide sequence ID" value="XM_032269129.1"/>
</dbReference>
<keyword evidence="2" id="KW-0812">Transmembrane</keyword>
<reference evidence="4" key="1">
    <citation type="submission" date="2025-08" db="UniProtKB">
        <authorList>
            <consortium name="RefSeq"/>
        </authorList>
    </citation>
    <scope>IDENTIFICATION</scope>
    <source>
        <tissue evidence="4">Blood</tissue>
    </source>
</reference>
<dbReference type="PANTHER" id="PTHR15452">
    <property type="entry name" value="LEUKOCYTE-SPECIFIC TRANSCRIPT 1 PROTEIN"/>
    <property type="match status" value="1"/>
</dbReference>
<keyword evidence="3" id="KW-1185">Reference proteome</keyword>
<dbReference type="PANTHER" id="PTHR15452:SF5">
    <property type="entry name" value="LEUKOCYTE-SPECIFIC TRANSCRIPT 1 PROTEIN"/>
    <property type="match status" value="1"/>
</dbReference>
<organism evidence="3 4">
    <name type="scientific">Sapajus apella</name>
    <name type="common">Brown-capped capuchin</name>
    <name type="synonym">Cebus apella</name>
    <dbReference type="NCBI Taxonomy" id="9515"/>
    <lineage>
        <taxon>Eukaryota</taxon>
        <taxon>Metazoa</taxon>
        <taxon>Chordata</taxon>
        <taxon>Craniata</taxon>
        <taxon>Vertebrata</taxon>
        <taxon>Euteleostomi</taxon>
        <taxon>Mammalia</taxon>
        <taxon>Eutheria</taxon>
        <taxon>Euarchontoglires</taxon>
        <taxon>Primates</taxon>
        <taxon>Haplorrhini</taxon>
        <taxon>Platyrrhini</taxon>
        <taxon>Cebidae</taxon>
        <taxon>Cebinae</taxon>
        <taxon>Sapajus</taxon>
    </lineage>
</organism>
<dbReference type="GO" id="GO:0016358">
    <property type="term" value="P:dendrite development"/>
    <property type="evidence" value="ECO:0007669"/>
    <property type="project" value="TreeGrafter"/>
</dbReference>
<dbReference type="GO" id="GO:0016020">
    <property type="term" value="C:membrane"/>
    <property type="evidence" value="ECO:0007669"/>
    <property type="project" value="InterPro"/>
</dbReference>
<evidence type="ECO:0000256" key="1">
    <source>
        <dbReference type="SAM" id="MobiDB-lite"/>
    </source>
</evidence>
<gene>
    <name evidence="4" type="primary">LST1</name>
</gene>
<dbReference type="GO" id="GO:0000902">
    <property type="term" value="P:cell morphogenesis"/>
    <property type="evidence" value="ECO:0007669"/>
    <property type="project" value="InterPro"/>
</dbReference>
<name>A0A6J3H4W3_SAPAP</name>
<sequence>MTICVDSLWGQLMQEGKGPHGRPRNSRGFSGKPLKGNIYLYGGLGLGGLLLLAVVLLSVCLCRLHRRVKRLESSWHLLSQPQAQRSSEQELHYASLQRLPVPSSQGPDLRDREERGTKEDPRTDYACIAENKPT</sequence>
<feature type="transmembrane region" description="Helical" evidence="2">
    <location>
        <begin position="38"/>
        <end position="62"/>
    </location>
</feature>
<dbReference type="InterPro" id="IPR007775">
    <property type="entry name" value="Leukocyte-sp_tscrpt_1_LST1"/>
</dbReference>
<evidence type="ECO:0000313" key="4">
    <source>
        <dbReference type="RefSeq" id="XP_032125020.1"/>
    </source>
</evidence>
<evidence type="ECO:0000256" key="2">
    <source>
        <dbReference type="SAM" id="Phobius"/>
    </source>
</evidence>
<dbReference type="GeneID" id="116543509"/>
<evidence type="ECO:0000313" key="3">
    <source>
        <dbReference type="Proteomes" id="UP000504640"/>
    </source>
</evidence>
<dbReference type="CTD" id="7940"/>
<dbReference type="Proteomes" id="UP000504640">
    <property type="component" value="Unplaced"/>
</dbReference>
<keyword evidence="2" id="KW-1133">Transmembrane helix</keyword>
<dbReference type="GO" id="GO:0006955">
    <property type="term" value="P:immune response"/>
    <property type="evidence" value="ECO:0007669"/>
    <property type="project" value="InterPro"/>
</dbReference>